<accession>A0AAV2DDN6</accession>
<dbReference type="EMBL" id="OZ034815">
    <property type="protein sequence ID" value="CAL1370917.1"/>
    <property type="molecule type" value="Genomic_DNA"/>
</dbReference>
<organism evidence="2 3">
    <name type="scientific">Linum trigynum</name>
    <dbReference type="NCBI Taxonomy" id="586398"/>
    <lineage>
        <taxon>Eukaryota</taxon>
        <taxon>Viridiplantae</taxon>
        <taxon>Streptophyta</taxon>
        <taxon>Embryophyta</taxon>
        <taxon>Tracheophyta</taxon>
        <taxon>Spermatophyta</taxon>
        <taxon>Magnoliopsida</taxon>
        <taxon>eudicotyledons</taxon>
        <taxon>Gunneridae</taxon>
        <taxon>Pentapetalae</taxon>
        <taxon>rosids</taxon>
        <taxon>fabids</taxon>
        <taxon>Malpighiales</taxon>
        <taxon>Linaceae</taxon>
        <taxon>Linum</taxon>
    </lineage>
</organism>
<sequence length="103" mass="11387">MDGLIPMAYRALKKNNTRRRYQCLSADNDAQVSERPPTSENGASSGSGHHQRYVSAGAFLESEDHHQRYSSSASMVVADDAELLGRGTGGRRATNRRLFHCFT</sequence>
<reference evidence="2 3" key="1">
    <citation type="submission" date="2024-04" db="EMBL/GenBank/DDBJ databases">
        <authorList>
            <person name="Fracassetti M."/>
        </authorList>
    </citation>
    <scope>NUCLEOTIDE SEQUENCE [LARGE SCALE GENOMIC DNA]</scope>
</reference>
<dbReference type="AlphaFoldDB" id="A0AAV2DDN6"/>
<evidence type="ECO:0000313" key="2">
    <source>
        <dbReference type="EMBL" id="CAL1370917.1"/>
    </source>
</evidence>
<protein>
    <submittedName>
        <fullName evidence="2">Uncharacterized protein</fullName>
    </submittedName>
</protein>
<name>A0AAV2DDN6_9ROSI</name>
<keyword evidence="3" id="KW-1185">Reference proteome</keyword>
<feature type="region of interest" description="Disordered" evidence="1">
    <location>
        <begin position="26"/>
        <end position="60"/>
    </location>
</feature>
<gene>
    <name evidence="2" type="ORF">LTRI10_LOCUS13010</name>
</gene>
<proteinExistence type="predicted"/>
<feature type="compositionally biased region" description="Polar residues" evidence="1">
    <location>
        <begin position="28"/>
        <end position="48"/>
    </location>
</feature>
<dbReference type="Proteomes" id="UP001497516">
    <property type="component" value="Chromosome 2"/>
</dbReference>
<evidence type="ECO:0000313" key="3">
    <source>
        <dbReference type="Proteomes" id="UP001497516"/>
    </source>
</evidence>
<evidence type="ECO:0000256" key="1">
    <source>
        <dbReference type="SAM" id="MobiDB-lite"/>
    </source>
</evidence>